<organism evidence="7 8">
    <name type="scientific">Aeoliella straminimaris</name>
    <dbReference type="NCBI Taxonomy" id="2954799"/>
    <lineage>
        <taxon>Bacteria</taxon>
        <taxon>Pseudomonadati</taxon>
        <taxon>Planctomycetota</taxon>
        <taxon>Planctomycetia</taxon>
        <taxon>Pirellulales</taxon>
        <taxon>Lacipirellulaceae</taxon>
        <taxon>Aeoliella</taxon>
    </lineage>
</organism>
<evidence type="ECO:0000256" key="5">
    <source>
        <dbReference type="ARBA" id="ARBA00023136"/>
    </source>
</evidence>
<evidence type="ECO:0000256" key="2">
    <source>
        <dbReference type="ARBA" id="ARBA00009773"/>
    </source>
</evidence>
<evidence type="ECO:0000313" key="8">
    <source>
        <dbReference type="Proteomes" id="UP001155241"/>
    </source>
</evidence>
<gene>
    <name evidence="7" type="ORF">NG895_00430</name>
</gene>
<dbReference type="EMBL" id="JAMXLR010000003">
    <property type="protein sequence ID" value="MCO6042360.1"/>
    <property type="molecule type" value="Genomic_DNA"/>
</dbReference>
<sequence length="406" mass="44003">MSLSATPANDEPSEEPGVHHVRIDVLPRQEVDSSEVVTVNSGDRDDTSHSWRRLERTCLVILTALAIFYTMYFARAILLPTTMAIVLSLVLKPLTKRITRLGIPPIASTIVVMLAFSLVVAAGARALWQPANDWIEQVPESLQKVRQQVASSGGPLSHLMKAKSEVEKLTSVPESEETDSDFLPDLPPVSVHVEQPQLTNQMLSTTGGFATACIITLSLLFFLLAAGDRFMEKAVQLRRTWREKRDLVMLIKEVEQKMSSYLGAITIINIGLGVVIGGGLWMIGLPNPLLWAVLAALLNYIPFAGLVIGSLTVTIVAIGEFDSMSHAMLAPAIYLGANGIEANFITPAVLGRSISLNPVVILMAVFLAGWVWGIGGIFLSVPLLLMAKIACDTNESLEPISVFLAK</sequence>
<evidence type="ECO:0000256" key="4">
    <source>
        <dbReference type="ARBA" id="ARBA00022989"/>
    </source>
</evidence>
<proteinExistence type="inferred from homology"/>
<keyword evidence="4 6" id="KW-1133">Transmembrane helix</keyword>
<evidence type="ECO:0000256" key="3">
    <source>
        <dbReference type="ARBA" id="ARBA00022692"/>
    </source>
</evidence>
<dbReference type="GO" id="GO:0055085">
    <property type="term" value="P:transmembrane transport"/>
    <property type="evidence" value="ECO:0007669"/>
    <property type="project" value="TreeGrafter"/>
</dbReference>
<dbReference type="Pfam" id="PF01594">
    <property type="entry name" value="AI-2E_transport"/>
    <property type="match status" value="1"/>
</dbReference>
<feature type="transmembrane region" description="Helical" evidence="6">
    <location>
        <begin position="289"/>
        <end position="317"/>
    </location>
</feature>
<feature type="transmembrane region" description="Helical" evidence="6">
    <location>
        <begin position="207"/>
        <end position="226"/>
    </location>
</feature>
<dbReference type="GO" id="GO:0016020">
    <property type="term" value="C:membrane"/>
    <property type="evidence" value="ECO:0007669"/>
    <property type="project" value="UniProtKB-SubCell"/>
</dbReference>
<dbReference type="AlphaFoldDB" id="A0A9X2F552"/>
<protein>
    <submittedName>
        <fullName evidence="7">AI-2E family transporter</fullName>
    </submittedName>
</protein>
<feature type="transmembrane region" description="Helical" evidence="6">
    <location>
        <begin position="356"/>
        <end position="379"/>
    </location>
</feature>
<reference evidence="7" key="1">
    <citation type="submission" date="2022-06" db="EMBL/GenBank/DDBJ databases">
        <title>Aeoliella straminimaris, a novel planctomycete from sediments.</title>
        <authorList>
            <person name="Vitorino I.R."/>
            <person name="Lage O.M."/>
        </authorList>
    </citation>
    <scope>NUCLEOTIDE SEQUENCE</scope>
    <source>
        <strain evidence="7">ICT_H6.2</strain>
    </source>
</reference>
<dbReference type="PANTHER" id="PTHR21716:SF16">
    <property type="entry name" value="BLL1467 PROTEIN"/>
    <property type="match status" value="1"/>
</dbReference>
<evidence type="ECO:0000313" key="7">
    <source>
        <dbReference type="EMBL" id="MCO6042360.1"/>
    </source>
</evidence>
<comment type="subcellular location">
    <subcellularLocation>
        <location evidence="1">Membrane</location>
        <topology evidence="1">Multi-pass membrane protein</topology>
    </subcellularLocation>
</comment>
<dbReference type="Proteomes" id="UP001155241">
    <property type="component" value="Unassembled WGS sequence"/>
</dbReference>
<feature type="transmembrane region" description="Helical" evidence="6">
    <location>
        <begin position="261"/>
        <end position="283"/>
    </location>
</feature>
<keyword evidence="5 6" id="KW-0472">Membrane</keyword>
<feature type="transmembrane region" description="Helical" evidence="6">
    <location>
        <begin position="106"/>
        <end position="128"/>
    </location>
</feature>
<comment type="similarity">
    <text evidence="2">Belongs to the autoinducer-2 exporter (AI-2E) (TC 2.A.86) family.</text>
</comment>
<keyword evidence="3 6" id="KW-0812">Transmembrane</keyword>
<keyword evidence="8" id="KW-1185">Reference proteome</keyword>
<dbReference type="InterPro" id="IPR002549">
    <property type="entry name" value="AI-2E-like"/>
</dbReference>
<dbReference type="PANTHER" id="PTHR21716">
    <property type="entry name" value="TRANSMEMBRANE PROTEIN"/>
    <property type="match status" value="1"/>
</dbReference>
<evidence type="ECO:0000256" key="1">
    <source>
        <dbReference type="ARBA" id="ARBA00004141"/>
    </source>
</evidence>
<dbReference type="RefSeq" id="WP_252850461.1">
    <property type="nucleotide sequence ID" value="NZ_JAMXLR010000003.1"/>
</dbReference>
<accession>A0A9X2F552</accession>
<evidence type="ECO:0000256" key="6">
    <source>
        <dbReference type="SAM" id="Phobius"/>
    </source>
</evidence>
<feature type="transmembrane region" description="Helical" evidence="6">
    <location>
        <begin position="77"/>
        <end position="94"/>
    </location>
</feature>
<comment type="caution">
    <text evidence="7">The sequence shown here is derived from an EMBL/GenBank/DDBJ whole genome shotgun (WGS) entry which is preliminary data.</text>
</comment>
<feature type="transmembrane region" description="Helical" evidence="6">
    <location>
        <begin position="329"/>
        <end position="350"/>
    </location>
</feature>
<name>A0A9X2F552_9BACT</name>